<reference evidence="12 13" key="1">
    <citation type="submission" date="2023-04" db="EMBL/GenBank/DDBJ databases">
        <title>Genome of Basidiobolus ranarum AG-B5.</title>
        <authorList>
            <person name="Stajich J.E."/>
            <person name="Carter-House D."/>
            <person name="Gryganskyi A."/>
        </authorList>
    </citation>
    <scope>NUCLEOTIDE SEQUENCE [LARGE SCALE GENOMIC DNA]</scope>
    <source>
        <strain evidence="12 13">AG-B5</strain>
    </source>
</reference>
<sequence length="219" mass="25258">MRTPHNITLLFIFSTFISSLYSFTVTLPSQTTECYYELLNVGDRLAVSYEVDGPEQSVNFKVKNPQSQVIYQADRKTEGEYGVEATEAGHYEYCFTNDDVYLSNKRVMWNVHDITKIEKLMGADLSSEGDFGISYPDVVHLALAPLEEELNRLIQGVNFIKDQQLYMKSREATHRNTAESTNNRAKWWSIIQSGLLVIVCIFQILYLRRLFEVKHKHGI</sequence>
<feature type="chain" id="PRO_5045674058" evidence="10">
    <location>
        <begin position="23"/>
        <end position="219"/>
    </location>
</feature>
<evidence type="ECO:0000259" key="11">
    <source>
        <dbReference type="PROSITE" id="PS50866"/>
    </source>
</evidence>
<evidence type="ECO:0000256" key="2">
    <source>
        <dbReference type="ARBA" id="ARBA00007104"/>
    </source>
</evidence>
<dbReference type="PROSITE" id="PS50866">
    <property type="entry name" value="GOLD"/>
    <property type="match status" value="1"/>
</dbReference>
<dbReference type="EMBL" id="JASJQH010000870">
    <property type="protein sequence ID" value="KAK9762677.1"/>
    <property type="molecule type" value="Genomic_DNA"/>
</dbReference>
<evidence type="ECO:0000256" key="4">
    <source>
        <dbReference type="ARBA" id="ARBA00022729"/>
    </source>
</evidence>
<dbReference type="SMART" id="SM01190">
    <property type="entry name" value="EMP24_GP25L"/>
    <property type="match status" value="1"/>
</dbReference>
<evidence type="ECO:0000313" key="12">
    <source>
        <dbReference type="EMBL" id="KAK9762677.1"/>
    </source>
</evidence>
<comment type="similarity">
    <text evidence="2 8">Belongs to the EMP24/GP25L family.</text>
</comment>
<name>A0ABR2WMF3_9FUNG</name>
<comment type="subcellular location">
    <subcellularLocation>
        <location evidence="7">Endomembrane system</location>
        <topology evidence="7">Single-pass membrane protein</topology>
    </subcellularLocation>
    <subcellularLocation>
        <location evidence="1 8">Membrane</location>
        <topology evidence="1 8">Single-pass type I membrane protein</topology>
    </subcellularLocation>
</comment>
<dbReference type="InterPro" id="IPR036598">
    <property type="entry name" value="GOLD_dom_sf"/>
</dbReference>
<dbReference type="Proteomes" id="UP001479436">
    <property type="component" value="Unassembled WGS sequence"/>
</dbReference>
<keyword evidence="5 9" id="KW-1133">Transmembrane helix</keyword>
<comment type="caution">
    <text evidence="12">The sequence shown here is derived from an EMBL/GenBank/DDBJ whole genome shotgun (WGS) entry which is preliminary data.</text>
</comment>
<dbReference type="SUPFAM" id="SSF101576">
    <property type="entry name" value="Supernatant protein factor (SPF), C-terminal domain"/>
    <property type="match status" value="1"/>
</dbReference>
<keyword evidence="6 9" id="KW-0472">Membrane</keyword>
<accession>A0ABR2WMF3</accession>
<evidence type="ECO:0000256" key="7">
    <source>
        <dbReference type="ARBA" id="ARBA00037847"/>
    </source>
</evidence>
<dbReference type="Pfam" id="PF01105">
    <property type="entry name" value="EMP24_GP25L"/>
    <property type="match status" value="1"/>
</dbReference>
<keyword evidence="13" id="KW-1185">Reference proteome</keyword>
<dbReference type="InterPro" id="IPR009038">
    <property type="entry name" value="GOLD_dom"/>
</dbReference>
<feature type="signal peptide" evidence="10">
    <location>
        <begin position="1"/>
        <end position="22"/>
    </location>
</feature>
<proteinExistence type="inferred from homology"/>
<evidence type="ECO:0000256" key="10">
    <source>
        <dbReference type="SAM" id="SignalP"/>
    </source>
</evidence>
<evidence type="ECO:0000256" key="6">
    <source>
        <dbReference type="ARBA" id="ARBA00023136"/>
    </source>
</evidence>
<evidence type="ECO:0000256" key="8">
    <source>
        <dbReference type="RuleBase" id="RU003827"/>
    </source>
</evidence>
<evidence type="ECO:0000313" key="13">
    <source>
        <dbReference type="Proteomes" id="UP001479436"/>
    </source>
</evidence>
<protein>
    <submittedName>
        <fullName evidence="12">P24 complex component</fullName>
    </submittedName>
</protein>
<dbReference type="PANTHER" id="PTHR22811">
    <property type="entry name" value="TRANSMEMBRANE EMP24 DOMAIN-CONTAINING PROTEIN"/>
    <property type="match status" value="1"/>
</dbReference>
<keyword evidence="3 8" id="KW-0812">Transmembrane</keyword>
<organism evidence="12 13">
    <name type="scientific">Basidiobolus ranarum</name>
    <dbReference type="NCBI Taxonomy" id="34480"/>
    <lineage>
        <taxon>Eukaryota</taxon>
        <taxon>Fungi</taxon>
        <taxon>Fungi incertae sedis</taxon>
        <taxon>Zoopagomycota</taxon>
        <taxon>Entomophthoromycotina</taxon>
        <taxon>Basidiobolomycetes</taxon>
        <taxon>Basidiobolales</taxon>
        <taxon>Basidiobolaceae</taxon>
        <taxon>Basidiobolus</taxon>
    </lineage>
</organism>
<keyword evidence="4 10" id="KW-0732">Signal</keyword>
<evidence type="ECO:0000256" key="3">
    <source>
        <dbReference type="ARBA" id="ARBA00022692"/>
    </source>
</evidence>
<feature type="transmembrane region" description="Helical" evidence="9">
    <location>
        <begin position="187"/>
        <end position="207"/>
    </location>
</feature>
<gene>
    <name evidence="12" type="primary">EMP24_4</name>
    <name evidence="12" type="ORF">K7432_011371</name>
</gene>
<feature type="domain" description="GOLD" evidence="11">
    <location>
        <begin position="32"/>
        <end position="113"/>
    </location>
</feature>
<dbReference type="InterPro" id="IPR015720">
    <property type="entry name" value="Emp24-like"/>
</dbReference>
<evidence type="ECO:0000256" key="1">
    <source>
        <dbReference type="ARBA" id="ARBA00004479"/>
    </source>
</evidence>
<evidence type="ECO:0000256" key="9">
    <source>
        <dbReference type="SAM" id="Phobius"/>
    </source>
</evidence>
<evidence type="ECO:0000256" key="5">
    <source>
        <dbReference type="ARBA" id="ARBA00022989"/>
    </source>
</evidence>